<keyword evidence="2" id="KW-0472">Membrane</keyword>
<dbReference type="AlphaFoldDB" id="A0A7C0Y1T0"/>
<evidence type="ECO:0000256" key="1">
    <source>
        <dbReference type="ARBA" id="ARBA00022729"/>
    </source>
</evidence>
<evidence type="ECO:0000256" key="2">
    <source>
        <dbReference type="SAM" id="Phobius"/>
    </source>
</evidence>
<dbReference type="EMBL" id="DRBS01000080">
    <property type="protein sequence ID" value="HDD43647.1"/>
    <property type="molecule type" value="Genomic_DNA"/>
</dbReference>
<organism evidence="4">
    <name type="scientific">Desulfofervidus auxilii</name>
    <dbReference type="NCBI Taxonomy" id="1621989"/>
    <lineage>
        <taxon>Bacteria</taxon>
        <taxon>Pseudomonadati</taxon>
        <taxon>Thermodesulfobacteriota</taxon>
        <taxon>Candidatus Desulfofervidia</taxon>
        <taxon>Candidatus Desulfofervidales</taxon>
        <taxon>Candidatus Desulfofervidaceae</taxon>
        <taxon>Candidatus Desulfofervidus</taxon>
    </lineage>
</organism>
<accession>A0A7C0Y1T0</accession>
<dbReference type="InterPro" id="IPR016047">
    <property type="entry name" value="M23ase_b-sheet_dom"/>
</dbReference>
<reference evidence="4" key="1">
    <citation type="journal article" date="2020" name="mSystems">
        <title>Genome- and Community-Level Interaction Insights into Carbon Utilization and Element Cycling Functions of Hydrothermarchaeota in Hydrothermal Sediment.</title>
        <authorList>
            <person name="Zhou Z."/>
            <person name="Liu Y."/>
            <person name="Xu W."/>
            <person name="Pan J."/>
            <person name="Luo Z.H."/>
            <person name="Li M."/>
        </authorList>
    </citation>
    <scope>NUCLEOTIDE SEQUENCE [LARGE SCALE GENOMIC DNA]</scope>
    <source>
        <strain evidence="4">HyVt-233</strain>
    </source>
</reference>
<dbReference type="Pfam" id="PF01551">
    <property type="entry name" value="Peptidase_M23"/>
    <property type="match status" value="1"/>
</dbReference>
<dbReference type="InterPro" id="IPR011055">
    <property type="entry name" value="Dup_hybrid_motif"/>
</dbReference>
<proteinExistence type="predicted"/>
<dbReference type="PANTHER" id="PTHR21666:SF289">
    <property type="entry name" value="L-ALA--D-GLU ENDOPEPTIDASE"/>
    <property type="match status" value="1"/>
</dbReference>
<comment type="caution">
    <text evidence="4">The sequence shown here is derived from an EMBL/GenBank/DDBJ whole genome shotgun (WGS) entry which is preliminary data.</text>
</comment>
<dbReference type="Gene3D" id="2.70.70.10">
    <property type="entry name" value="Glucose Permease (Domain IIA)"/>
    <property type="match status" value="1"/>
</dbReference>
<feature type="domain" description="M23ase beta-sheet core" evidence="3">
    <location>
        <begin position="326"/>
        <end position="420"/>
    </location>
</feature>
<sequence length="444" mass="50586">MKSKKRTVLTGFIFVLIIAGIIALFYFGERSAPEIIFTPQPESFLPASKNFIITFKDKGQGLKEIEVFIEQNNNHYQLLRKNFPRQNHLLKHTITITIMPEKIALKDGPAFLGALAYDHSIWHWGKGNYKEVRYAVMIDTTPPIIEVLTRIHNLAKGGSELVIYRASEPLLNHGVRANGWFYPGFQRQGLYLCFFAYPYNGPENAFYRVIGEDKAGNKSEGGFYYRLLKRKFKQDKIIITDQFLRAKMPEFWHIYPELEGKYLETFIKVNTELRAKTTDEIKRICSTSYNSLLWQGPFLRMRGAETSSFGEKRTYYYKGQVIGKSIHLGVDIASITNAPIPAANNGIVIYKGYLGIYGNTIIIDHGLGLFSLYGHLSSFNVEVDKRVKKGEIIGYTGATGLAGGDHLHFGILLHGEFVNPIEWFDPKWVKSHILSKFKQAGLLH</sequence>
<dbReference type="SUPFAM" id="SSF51261">
    <property type="entry name" value="Duplicated hybrid motif"/>
    <property type="match status" value="1"/>
</dbReference>
<dbReference type="PANTHER" id="PTHR21666">
    <property type="entry name" value="PEPTIDASE-RELATED"/>
    <property type="match status" value="1"/>
</dbReference>
<dbReference type="CDD" id="cd12797">
    <property type="entry name" value="M23_peptidase"/>
    <property type="match status" value="1"/>
</dbReference>
<gene>
    <name evidence="4" type="ORF">ENG63_02125</name>
</gene>
<feature type="transmembrane region" description="Helical" evidence="2">
    <location>
        <begin position="7"/>
        <end position="27"/>
    </location>
</feature>
<protein>
    <submittedName>
        <fullName evidence="4">M23 family metallopeptidase</fullName>
    </submittedName>
</protein>
<dbReference type="Proteomes" id="UP000886289">
    <property type="component" value="Unassembled WGS sequence"/>
</dbReference>
<keyword evidence="2" id="KW-0812">Transmembrane</keyword>
<evidence type="ECO:0000313" key="4">
    <source>
        <dbReference type="EMBL" id="HDD43647.1"/>
    </source>
</evidence>
<name>A0A7C0Y1T0_DESA2</name>
<dbReference type="GO" id="GO:0004222">
    <property type="term" value="F:metalloendopeptidase activity"/>
    <property type="evidence" value="ECO:0007669"/>
    <property type="project" value="TreeGrafter"/>
</dbReference>
<evidence type="ECO:0000259" key="3">
    <source>
        <dbReference type="Pfam" id="PF01551"/>
    </source>
</evidence>
<keyword evidence="2" id="KW-1133">Transmembrane helix</keyword>
<keyword evidence="1" id="KW-0732">Signal</keyword>
<dbReference type="InterPro" id="IPR050570">
    <property type="entry name" value="Cell_wall_metabolism_enzyme"/>
</dbReference>